<reference evidence="2" key="2">
    <citation type="submission" date="2020-11" db="EMBL/GenBank/DDBJ databases">
        <authorList>
            <person name="McCartney M.A."/>
            <person name="Auch B."/>
            <person name="Kono T."/>
            <person name="Mallez S."/>
            <person name="Becker A."/>
            <person name="Gohl D.M."/>
            <person name="Silverstein K.A.T."/>
            <person name="Koren S."/>
            <person name="Bechman K.B."/>
            <person name="Herman A."/>
            <person name="Abrahante J.E."/>
            <person name="Garbe J."/>
        </authorList>
    </citation>
    <scope>NUCLEOTIDE SEQUENCE</scope>
    <source>
        <strain evidence="2">Duluth1</strain>
        <tissue evidence="2">Whole animal</tissue>
    </source>
</reference>
<evidence type="ECO:0000313" key="1">
    <source>
        <dbReference type="EMBL" id="KAH3857985.1"/>
    </source>
</evidence>
<reference evidence="2" key="1">
    <citation type="journal article" date="2019" name="bioRxiv">
        <title>The Genome of the Zebra Mussel, Dreissena polymorpha: A Resource for Invasive Species Research.</title>
        <authorList>
            <person name="McCartney M.A."/>
            <person name="Auch B."/>
            <person name="Kono T."/>
            <person name="Mallez S."/>
            <person name="Zhang Y."/>
            <person name="Obille A."/>
            <person name="Becker A."/>
            <person name="Abrahante J.E."/>
            <person name="Garbe J."/>
            <person name="Badalamenti J.P."/>
            <person name="Herman A."/>
            <person name="Mangelson H."/>
            <person name="Liachko I."/>
            <person name="Sullivan S."/>
            <person name="Sone E.D."/>
            <person name="Koren S."/>
            <person name="Silverstein K.A.T."/>
            <person name="Beckman K.B."/>
            <person name="Gohl D.M."/>
        </authorList>
    </citation>
    <scope>NUCLEOTIDE SEQUENCE</scope>
    <source>
        <strain evidence="2">Duluth1</strain>
        <tissue evidence="2">Whole animal</tissue>
    </source>
</reference>
<protein>
    <submittedName>
        <fullName evidence="2">Uncharacterized protein</fullName>
    </submittedName>
</protein>
<organism evidence="2 3">
    <name type="scientific">Dreissena polymorpha</name>
    <name type="common">Zebra mussel</name>
    <name type="synonym">Mytilus polymorpha</name>
    <dbReference type="NCBI Taxonomy" id="45954"/>
    <lineage>
        <taxon>Eukaryota</taxon>
        <taxon>Metazoa</taxon>
        <taxon>Spiralia</taxon>
        <taxon>Lophotrochozoa</taxon>
        <taxon>Mollusca</taxon>
        <taxon>Bivalvia</taxon>
        <taxon>Autobranchia</taxon>
        <taxon>Heteroconchia</taxon>
        <taxon>Euheterodonta</taxon>
        <taxon>Imparidentia</taxon>
        <taxon>Neoheterodontei</taxon>
        <taxon>Myida</taxon>
        <taxon>Dreissenoidea</taxon>
        <taxon>Dreissenidae</taxon>
        <taxon>Dreissena</taxon>
    </lineage>
</organism>
<dbReference type="AlphaFoldDB" id="A0A9D4LGE4"/>
<gene>
    <name evidence="1" type="ORF">DPMN_100604</name>
    <name evidence="2" type="ORF">DPMN_100714</name>
</gene>
<dbReference type="EMBL" id="JAIWYP010000003">
    <property type="protein sequence ID" value="KAH3857985.1"/>
    <property type="molecule type" value="Genomic_DNA"/>
</dbReference>
<keyword evidence="3" id="KW-1185">Reference proteome</keyword>
<name>A0A9D4LGE4_DREPO</name>
<evidence type="ECO:0000313" key="2">
    <source>
        <dbReference type="EMBL" id="KAH3858095.1"/>
    </source>
</evidence>
<dbReference type="Proteomes" id="UP000828390">
    <property type="component" value="Unassembled WGS sequence"/>
</dbReference>
<dbReference type="EMBL" id="JAIWYP010000003">
    <property type="protein sequence ID" value="KAH3858095.1"/>
    <property type="molecule type" value="Genomic_DNA"/>
</dbReference>
<proteinExistence type="predicted"/>
<evidence type="ECO:0000313" key="3">
    <source>
        <dbReference type="Proteomes" id="UP000828390"/>
    </source>
</evidence>
<sequence length="129" mass="15330">MDILVAVIFFNVGFVQFMLEAEKQYNVLLGRERWRRRRRTCLVRNCLKPETRIAVGHYHQLIRLDDQESFYNFLRITPPMLDELSERITPLTEKSDTNYRKALKPGMKLSLSVIWKQLIAMSYFNMISG</sequence>
<comment type="caution">
    <text evidence="2">The sequence shown here is derived from an EMBL/GenBank/DDBJ whole genome shotgun (WGS) entry which is preliminary data.</text>
</comment>
<accession>A0A9D4LGE4</accession>